<dbReference type="Pfam" id="PF01556">
    <property type="entry name" value="DnaJ_C"/>
    <property type="match status" value="1"/>
</dbReference>
<protein>
    <recommendedName>
        <fullName evidence="12 13">Chaperone protein DnaJ</fullName>
    </recommendedName>
</protein>
<dbReference type="SMART" id="SM00271">
    <property type="entry name" value="DnaJ"/>
    <property type="match status" value="1"/>
</dbReference>
<keyword evidence="18" id="KW-1185">Reference proteome</keyword>
<feature type="repeat" description="CXXCXGXG motif" evidence="13">
    <location>
        <begin position="150"/>
        <end position="157"/>
    </location>
</feature>
<dbReference type="EMBL" id="OBDZ01000005">
    <property type="protein sequence ID" value="SNY18783.1"/>
    <property type="molecule type" value="Genomic_DNA"/>
</dbReference>
<dbReference type="SUPFAM" id="SSF49493">
    <property type="entry name" value="HSP40/DnaJ peptide-binding domain"/>
    <property type="match status" value="2"/>
</dbReference>
<comment type="subcellular location">
    <subcellularLocation>
        <location evidence="1 13">Cytoplasm</location>
    </subcellularLocation>
</comment>
<dbReference type="AlphaFoldDB" id="A0A285G618"/>
<dbReference type="GO" id="GO:0031072">
    <property type="term" value="F:heat shock protein binding"/>
    <property type="evidence" value="ECO:0007669"/>
    <property type="project" value="InterPro"/>
</dbReference>
<feature type="domain" description="J" evidence="15">
    <location>
        <begin position="5"/>
        <end position="69"/>
    </location>
</feature>
<feature type="binding site" evidence="13">
    <location>
        <position position="170"/>
    </location>
    <ligand>
        <name>Zn(2+)</name>
        <dbReference type="ChEBI" id="CHEBI:29105"/>
        <label>2</label>
    </ligand>
</feature>
<dbReference type="SUPFAM" id="SSF57938">
    <property type="entry name" value="DnaJ/Hsp40 cysteine-rich domain"/>
    <property type="match status" value="1"/>
</dbReference>
<dbReference type="InterPro" id="IPR012724">
    <property type="entry name" value="DnaJ"/>
</dbReference>
<dbReference type="InterPro" id="IPR036410">
    <property type="entry name" value="HSP_DnaJ_Cys-rich_dom_sf"/>
</dbReference>
<feature type="binding site" evidence="13">
    <location>
        <position position="210"/>
    </location>
    <ligand>
        <name>Zn(2+)</name>
        <dbReference type="ChEBI" id="CHEBI:29105"/>
        <label>1</label>
    </ligand>
</feature>
<feature type="repeat" description="CXXCXGXG motif" evidence="13">
    <location>
        <begin position="167"/>
        <end position="174"/>
    </location>
</feature>
<feature type="binding site" evidence="13">
    <location>
        <position position="207"/>
    </location>
    <ligand>
        <name>Zn(2+)</name>
        <dbReference type="ChEBI" id="CHEBI:29105"/>
        <label>1</label>
    </ligand>
</feature>
<organism evidence="17 18">
    <name type="scientific">Orenia metallireducens</name>
    <dbReference type="NCBI Taxonomy" id="1413210"/>
    <lineage>
        <taxon>Bacteria</taxon>
        <taxon>Bacillati</taxon>
        <taxon>Bacillota</taxon>
        <taxon>Clostridia</taxon>
        <taxon>Halanaerobiales</taxon>
        <taxon>Halobacteroidaceae</taxon>
        <taxon>Orenia</taxon>
    </lineage>
</organism>
<dbReference type="PANTHER" id="PTHR43096">
    <property type="entry name" value="DNAJ HOMOLOG 1, MITOCHONDRIAL-RELATED"/>
    <property type="match status" value="1"/>
</dbReference>
<evidence type="ECO:0000256" key="2">
    <source>
        <dbReference type="ARBA" id="ARBA00011738"/>
    </source>
</evidence>
<feature type="binding site" evidence="13">
    <location>
        <position position="193"/>
    </location>
    <ligand>
        <name>Zn(2+)</name>
        <dbReference type="ChEBI" id="CHEBI:29105"/>
        <label>2</label>
    </ligand>
</feature>
<keyword evidence="5 13" id="KW-0479">Metal-binding</keyword>
<evidence type="ECO:0000313" key="18">
    <source>
        <dbReference type="Proteomes" id="UP000219573"/>
    </source>
</evidence>
<dbReference type="GO" id="GO:0008270">
    <property type="term" value="F:zinc ion binding"/>
    <property type="evidence" value="ECO:0007669"/>
    <property type="project" value="UniProtKB-UniRule"/>
</dbReference>
<evidence type="ECO:0000256" key="5">
    <source>
        <dbReference type="ARBA" id="ARBA00022723"/>
    </source>
</evidence>
<feature type="binding site" evidence="13">
    <location>
        <position position="196"/>
    </location>
    <ligand>
        <name>Zn(2+)</name>
        <dbReference type="ChEBI" id="CHEBI:29105"/>
        <label>2</label>
    </ligand>
</feature>
<evidence type="ECO:0000313" key="17">
    <source>
        <dbReference type="EMBL" id="SNY18783.1"/>
    </source>
</evidence>
<dbReference type="SUPFAM" id="SSF46565">
    <property type="entry name" value="Chaperone J-domain"/>
    <property type="match status" value="1"/>
</dbReference>
<evidence type="ECO:0000256" key="8">
    <source>
        <dbReference type="ARBA" id="ARBA00022833"/>
    </source>
</evidence>
<evidence type="ECO:0000256" key="10">
    <source>
        <dbReference type="ARBA" id="ARBA00023186"/>
    </source>
</evidence>
<feature type="domain" description="CR-type" evidence="16">
    <location>
        <begin position="137"/>
        <end position="219"/>
    </location>
</feature>
<reference evidence="18" key="1">
    <citation type="submission" date="2017-09" db="EMBL/GenBank/DDBJ databases">
        <authorList>
            <person name="Varghese N."/>
            <person name="Submissions S."/>
        </authorList>
    </citation>
    <scope>NUCLEOTIDE SEQUENCE [LARGE SCALE GENOMIC DNA]</scope>
    <source>
        <strain evidence="18">MSL47</strain>
    </source>
</reference>
<dbReference type="Pfam" id="PF00226">
    <property type="entry name" value="DnaJ"/>
    <property type="match status" value="1"/>
</dbReference>
<dbReference type="InterPro" id="IPR036869">
    <property type="entry name" value="J_dom_sf"/>
</dbReference>
<feature type="repeat" description="CXXCXGXG motif" evidence="13">
    <location>
        <begin position="193"/>
        <end position="200"/>
    </location>
</feature>
<comment type="function">
    <text evidence="13">Participates actively in the response to hyperosmotic and heat shock by preventing the aggregation of stress-denatured proteins and by disaggregating proteins, also in an autonomous, DnaK-independent fashion. Unfolded proteins bind initially to DnaJ; upon interaction with the DnaJ-bound protein, DnaK hydrolyzes its bound ATP, resulting in the formation of a stable complex. GrpE releases ADP from DnaK; ATP binding to DnaK triggers the release of the substrate protein, thus completing the reaction cycle. Several rounds of ATP-dependent interactions between DnaJ, DnaK and GrpE are required for fully efficient folding. Also involved, together with DnaK and GrpE, in the DNA replication of plasmids through activation of initiation proteins.</text>
</comment>
<dbReference type="CDD" id="cd10719">
    <property type="entry name" value="DnaJ_zf"/>
    <property type="match status" value="1"/>
</dbReference>
<dbReference type="PROSITE" id="PS00636">
    <property type="entry name" value="DNAJ_1"/>
    <property type="match status" value="1"/>
</dbReference>
<dbReference type="OrthoDB" id="9779889at2"/>
<dbReference type="PROSITE" id="PS50076">
    <property type="entry name" value="DNAJ_2"/>
    <property type="match status" value="1"/>
</dbReference>
<feature type="binding site" evidence="13">
    <location>
        <position position="150"/>
    </location>
    <ligand>
        <name>Zn(2+)</name>
        <dbReference type="ChEBI" id="CHEBI:29105"/>
        <label>1</label>
    </ligand>
</feature>
<dbReference type="InterPro" id="IPR018253">
    <property type="entry name" value="DnaJ_domain_CS"/>
</dbReference>
<dbReference type="Gene3D" id="2.60.260.20">
    <property type="entry name" value="Urease metallochaperone UreE, N-terminal domain"/>
    <property type="match status" value="2"/>
</dbReference>
<feature type="binding site" evidence="13">
    <location>
        <position position="167"/>
    </location>
    <ligand>
        <name>Zn(2+)</name>
        <dbReference type="ChEBI" id="CHEBI:29105"/>
        <label>2</label>
    </ligand>
</feature>
<evidence type="ECO:0000256" key="9">
    <source>
        <dbReference type="ARBA" id="ARBA00023016"/>
    </source>
</evidence>
<dbReference type="PANTHER" id="PTHR43096:SF48">
    <property type="entry name" value="CHAPERONE PROTEIN DNAJ"/>
    <property type="match status" value="1"/>
</dbReference>
<dbReference type="InterPro" id="IPR001305">
    <property type="entry name" value="HSP_DnaJ_Cys-rich_dom"/>
</dbReference>
<evidence type="ECO:0000256" key="7">
    <source>
        <dbReference type="ARBA" id="ARBA00022771"/>
    </source>
</evidence>
<keyword evidence="7 13" id="KW-0863">Zinc-finger</keyword>
<dbReference type="Gene3D" id="1.10.287.110">
    <property type="entry name" value="DnaJ domain"/>
    <property type="match status" value="1"/>
</dbReference>
<proteinExistence type="inferred from homology"/>
<dbReference type="NCBIfam" id="NF008035">
    <property type="entry name" value="PRK10767.1"/>
    <property type="match status" value="1"/>
</dbReference>
<comment type="domain">
    <text evidence="13">The J domain is necessary and sufficient to stimulate DnaK ATPase activity. Zinc center 1 plays an important role in the autonomous, DnaK-independent chaperone activity of DnaJ. Zinc center 2 is essential for interaction with DnaK and for DnaJ activity.</text>
</comment>
<comment type="subunit">
    <text evidence="2 13">Homodimer.</text>
</comment>
<evidence type="ECO:0000259" key="16">
    <source>
        <dbReference type="PROSITE" id="PS51188"/>
    </source>
</evidence>
<feature type="zinc finger region" description="CR-type" evidence="14">
    <location>
        <begin position="137"/>
        <end position="219"/>
    </location>
</feature>
<dbReference type="RefSeq" id="WP_097016857.1">
    <property type="nucleotide sequence ID" value="NZ_OBDZ01000005.1"/>
</dbReference>
<evidence type="ECO:0000259" key="15">
    <source>
        <dbReference type="PROSITE" id="PS50076"/>
    </source>
</evidence>
<dbReference type="InterPro" id="IPR008971">
    <property type="entry name" value="HSP40/DnaJ_pept-bd"/>
</dbReference>
<dbReference type="FunFam" id="1.10.287.110:FF:000031">
    <property type="entry name" value="Molecular chaperone DnaJ"/>
    <property type="match status" value="1"/>
</dbReference>
<evidence type="ECO:0000256" key="14">
    <source>
        <dbReference type="PROSITE-ProRule" id="PRU00546"/>
    </source>
</evidence>
<comment type="similarity">
    <text evidence="11 13">Belongs to the DnaJ family.</text>
</comment>
<evidence type="ECO:0000256" key="4">
    <source>
        <dbReference type="ARBA" id="ARBA00022705"/>
    </source>
</evidence>
<keyword evidence="8 13" id="KW-0862">Zinc</keyword>
<accession>A0A285G618</accession>
<dbReference type="InterPro" id="IPR001623">
    <property type="entry name" value="DnaJ_domain"/>
</dbReference>
<dbReference type="HAMAP" id="MF_01152">
    <property type="entry name" value="DnaJ"/>
    <property type="match status" value="1"/>
</dbReference>
<dbReference type="GO" id="GO:0009408">
    <property type="term" value="P:response to heat"/>
    <property type="evidence" value="ECO:0007669"/>
    <property type="project" value="InterPro"/>
</dbReference>
<dbReference type="FunFam" id="2.10.230.10:FF:000002">
    <property type="entry name" value="Molecular chaperone DnaJ"/>
    <property type="match status" value="1"/>
</dbReference>
<keyword evidence="10 13" id="KW-0143">Chaperone</keyword>
<dbReference type="GO" id="GO:0005737">
    <property type="term" value="C:cytoplasm"/>
    <property type="evidence" value="ECO:0007669"/>
    <property type="project" value="UniProtKB-SubCell"/>
</dbReference>
<feature type="repeat" description="CXXCXGXG motif" evidence="13">
    <location>
        <begin position="207"/>
        <end position="214"/>
    </location>
</feature>
<dbReference type="Proteomes" id="UP000219573">
    <property type="component" value="Unassembled WGS sequence"/>
</dbReference>
<dbReference type="GO" id="GO:0051082">
    <property type="term" value="F:unfolded protein binding"/>
    <property type="evidence" value="ECO:0007669"/>
    <property type="project" value="UniProtKB-UniRule"/>
</dbReference>
<evidence type="ECO:0000256" key="13">
    <source>
        <dbReference type="HAMAP-Rule" id="MF_01152"/>
    </source>
</evidence>
<dbReference type="GO" id="GO:0005524">
    <property type="term" value="F:ATP binding"/>
    <property type="evidence" value="ECO:0007669"/>
    <property type="project" value="InterPro"/>
</dbReference>
<dbReference type="NCBIfam" id="NF010873">
    <property type="entry name" value="PRK14280.1"/>
    <property type="match status" value="1"/>
</dbReference>
<comment type="cofactor">
    <cofactor evidence="13">
        <name>Zn(2+)</name>
        <dbReference type="ChEBI" id="CHEBI:29105"/>
    </cofactor>
    <text evidence="13">Binds 2 Zn(2+) ions per monomer.</text>
</comment>
<dbReference type="STRING" id="1413210.U472_12725"/>
<dbReference type="PROSITE" id="PS51188">
    <property type="entry name" value="ZF_CR"/>
    <property type="match status" value="1"/>
</dbReference>
<keyword evidence="4 13" id="KW-0235">DNA replication</keyword>
<evidence type="ECO:0000256" key="6">
    <source>
        <dbReference type="ARBA" id="ARBA00022737"/>
    </source>
</evidence>
<gene>
    <name evidence="13" type="primary">dnaJ</name>
    <name evidence="17" type="ORF">SAMN06265827_10511</name>
</gene>
<dbReference type="NCBIfam" id="TIGR02349">
    <property type="entry name" value="DnaJ_bact"/>
    <property type="match status" value="1"/>
</dbReference>
<dbReference type="InterPro" id="IPR002939">
    <property type="entry name" value="DnaJ_C"/>
</dbReference>
<evidence type="ECO:0000256" key="12">
    <source>
        <dbReference type="ARBA" id="ARBA00067609"/>
    </source>
</evidence>
<dbReference type="CDD" id="cd10747">
    <property type="entry name" value="DnaJ_C"/>
    <property type="match status" value="1"/>
</dbReference>
<evidence type="ECO:0000256" key="3">
    <source>
        <dbReference type="ARBA" id="ARBA00022490"/>
    </source>
</evidence>
<name>A0A285G618_9FIRM</name>
<dbReference type="Pfam" id="PF00684">
    <property type="entry name" value="DnaJ_CXXCXGXG"/>
    <property type="match status" value="1"/>
</dbReference>
<feature type="binding site" evidence="13">
    <location>
        <position position="153"/>
    </location>
    <ligand>
        <name>Zn(2+)</name>
        <dbReference type="ChEBI" id="CHEBI:29105"/>
        <label>1</label>
    </ligand>
</feature>
<dbReference type="PRINTS" id="PR00625">
    <property type="entry name" value="JDOMAIN"/>
</dbReference>
<dbReference type="Gene3D" id="2.10.230.10">
    <property type="entry name" value="Heat shock protein DnaJ, cysteine-rich domain"/>
    <property type="match status" value="1"/>
</dbReference>
<dbReference type="CDD" id="cd06257">
    <property type="entry name" value="DnaJ"/>
    <property type="match status" value="1"/>
</dbReference>
<keyword evidence="9 13" id="KW-0346">Stress response</keyword>
<sequence length="380" mass="41405">MAKRDYYEILGVDKGASKQEIKRAYRKLSRKYHPDVSKEENAEEKFKEIAEAYEVLSDEDKRARYDQFGHAGVDGNGGGFGQGGFGGFGQGGFGGGFDDIFDMFFGGGGRSRSRNAPRKGSDLRVNIAVEFEEAAFGTKKDITIPRTEDCETCDGKGAKSSSDVETCAKCGGSGEIQFKQNTPFGQMVQTTTCDRCSGTGKFVKNPCPDCHGNGKVKKRRTVSIDIPAGVDDGMTLRVRGEGEAGVNGGPAGDLQVVINVKRHKIFKRRGNDVLCEVPISFVQATLGDEIQVPTLDGKVKFTIPEGTQPATTFRLKDKGIPYLRGSGRGDQHIKVKVVIPKKLDDKQKDLLKEFAEISGEEINPEHKGFLQKIKDAFGLD</sequence>
<evidence type="ECO:0000256" key="1">
    <source>
        <dbReference type="ARBA" id="ARBA00004496"/>
    </source>
</evidence>
<dbReference type="GO" id="GO:0006260">
    <property type="term" value="P:DNA replication"/>
    <property type="evidence" value="ECO:0007669"/>
    <property type="project" value="UniProtKB-KW"/>
</dbReference>
<dbReference type="FunFam" id="2.60.260.20:FF:000004">
    <property type="entry name" value="Molecular chaperone DnaJ"/>
    <property type="match status" value="1"/>
</dbReference>
<dbReference type="GO" id="GO:0042026">
    <property type="term" value="P:protein refolding"/>
    <property type="evidence" value="ECO:0007669"/>
    <property type="project" value="TreeGrafter"/>
</dbReference>
<keyword evidence="3 13" id="KW-0963">Cytoplasm</keyword>
<keyword evidence="6 13" id="KW-0677">Repeat</keyword>
<evidence type="ECO:0000256" key="11">
    <source>
        <dbReference type="ARBA" id="ARBA00061004"/>
    </source>
</evidence>